<evidence type="ECO:0000313" key="1">
    <source>
        <dbReference type="EMBL" id="KAJ1887384.1"/>
    </source>
</evidence>
<proteinExistence type="predicted"/>
<dbReference type="Proteomes" id="UP001150581">
    <property type="component" value="Unassembled WGS sequence"/>
</dbReference>
<keyword evidence="2" id="KW-1185">Reference proteome</keyword>
<accession>A0ACC1I6A9</accession>
<protein>
    <submittedName>
        <fullName evidence="1">Uncharacterized protein</fullName>
    </submittedName>
</protein>
<dbReference type="EMBL" id="JANBPG010002006">
    <property type="protein sequence ID" value="KAJ1887384.1"/>
    <property type="molecule type" value="Genomic_DNA"/>
</dbReference>
<evidence type="ECO:0000313" key="2">
    <source>
        <dbReference type="Proteomes" id="UP001150581"/>
    </source>
</evidence>
<reference evidence="1" key="1">
    <citation type="submission" date="2022-07" db="EMBL/GenBank/DDBJ databases">
        <title>Phylogenomic reconstructions and comparative analyses of Kickxellomycotina fungi.</title>
        <authorList>
            <person name="Reynolds N.K."/>
            <person name="Stajich J.E."/>
            <person name="Barry K."/>
            <person name="Grigoriev I.V."/>
            <person name="Crous P."/>
            <person name="Smith M.E."/>
        </authorList>
    </citation>
    <scope>NUCLEOTIDE SEQUENCE</scope>
    <source>
        <strain evidence="1">Benny 63K</strain>
    </source>
</reference>
<sequence length="204" mass="22460">MVQSLNIAGIKSAFLLLRRPQLLLPHMAVSDIRSIPFDEMRQNGIKYLVFDKDNCLTAPYADHIHPDFQSAWQKCKDVFPHNRILIASNSAGTPDDANCKAAKSVELALGVPVLRHQVKKPACGPEIMAQLGATDPREVAMIGDRLATDIVLANMNGFLGVWTQVIITTKGDNAAAAVLRRMEHALYGILHRYGFEAPSHPLNK</sequence>
<gene>
    <name evidence="1" type="ORF">LPJ66_009147</name>
</gene>
<name>A0ACC1I6A9_9FUNG</name>
<comment type="caution">
    <text evidence="1">The sequence shown here is derived from an EMBL/GenBank/DDBJ whole genome shotgun (WGS) entry which is preliminary data.</text>
</comment>
<organism evidence="1 2">
    <name type="scientific">Kickxella alabastrina</name>
    <dbReference type="NCBI Taxonomy" id="61397"/>
    <lineage>
        <taxon>Eukaryota</taxon>
        <taxon>Fungi</taxon>
        <taxon>Fungi incertae sedis</taxon>
        <taxon>Zoopagomycota</taxon>
        <taxon>Kickxellomycotina</taxon>
        <taxon>Kickxellomycetes</taxon>
        <taxon>Kickxellales</taxon>
        <taxon>Kickxellaceae</taxon>
        <taxon>Kickxella</taxon>
    </lineage>
</organism>